<evidence type="ECO:0000313" key="4">
    <source>
        <dbReference type="EMBL" id="OAD04887.1"/>
    </source>
</evidence>
<dbReference type="VEuPathDB" id="FungiDB:MUCCIDRAFT_183593"/>
<dbReference type="InterPro" id="IPR039777">
    <property type="entry name" value="IFRD"/>
</dbReference>
<dbReference type="OrthoDB" id="18978at2759"/>
<feature type="domain" description="Interferon-related developmental regulator N-terminal" evidence="3">
    <location>
        <begin position="20"/>
        <end position="314"/>
    </location>
</feature>
<evidence type="ECO:0000256" key="1">
    <source>
        <dbReference type="ARBA" id="ARBA00008828"/>
    </source>
</evidence>
<dbReference type="Proteomes" id="UP000077051">
    <property type="component" value="Unassembled WGS sequence"/>
</dbReference>
<dbReference type="STRING" id="747725.A0A168MG80"/>
<dbReference type="Pfam" id="PF05004">
    <property type="entry name" value="IFRD"/>
    <property type="match status" value="1"/>
</dbReference>
<dbReference type="PANTHER" id="PTHR12354:SF1">
    <property type="entry name" value="INTERFERON-RELATED DEVELOPMENTAL REGULATOR 1"/>
    <property type="match status" value="1"/>
</dbReference>
<reference evidence="4 5" key="1">
    <citation type="submission" date="2015-06" db="EMBL/GenBank/DDBJ databases">
        <title>Expansion of signal transduction pathways in fungi by whole-genome duplication.</title>
        <authorList>
            <consortium name="DOE Joint Genome Institute"/>
            <person name="Corrochano L.M."/>
            <person name="Kuo A."/>
            <person name="Marcet-Houben M."/>
            <person name="Polaino S."/>
            <person name="Salamov A."/>
            <person name="Villalobos J.M."/>
            <person name="Alvarez M.I."/>
            <person name="Avalos J."/>
            <person name="Benito E.P."/>
            <person name="Benoit I."/>
            <person name="Burger G."/>
            <person name="Camino L.P."/>
            <person name="Canovas D."/>
            <person name="Cerda-Olmedo E."/>
            <person name="Cheng J.-F."/>
            <person name="Dominguez A."/>
            <person name="Elias M."/>
            <person name="Eslava A.P."/>
            <person name="Glaser F."/>
            <person name="Grimwood J."/>
            <person name="Gutierrez G."/>
            <person name="Heitman J."/>
            <person name="Henrissat B."/>
            <person name="Iturriaga E.A."/>
            <person name="Lang B.F."/>
            <person name="Lavin J.L."/>
            <person name="Lee S."/>
            <person name="Li W."/>
            <person name="Lindquist E."/>
            <person name="Lopez-Garcia S."/>
            <person name="Luque E.M."/>
            <person name="Marcos A.T."/>
            <person name="Martin J."/>
            <person name="Mccluskey K."/>
            <person name="Medina H.R."/>
            <person name="Miralles-Duran A."/>
            <person name="Miyazaki A."/>
            <person name="Munoz-Torres E."/>
            <person name="Oguiza J.A."/>
            <person name="Ohm R."/>
            <person name="Olmedo M."/>
            <person name="Orejas M."/>
            <person name="Ortiz-Castellanos L."/>
            <person name="Pisabarro A.G."/>
            <person name="Rodriguez-Romero J."/>
            <person name="Ruiz-Herrera J."/>
            <person name="Ruiz-Vazquez R."/>
            <person name="Sanz C."/>
            <person name="Schackwitz W."/>
            <person name="Schmutz J."/>
            <person name="Shahriari M."/>
            <person name="Shelest E."/>
            <person name="Silva-Franco F."/>
            <person name="Soanes D."/>
            <person name="Syed K."/>
            <person name="Tagua V.G."/>
            <person name="Talbot N.J."/>
            <person name="Thon M."/>
            <person name="De Vries R.P."/>
            <person name="Wiebenga A."/>
            <person name="Yadav J.S."/>
            <person name="Braun E.L."/>
            <person name="Baker S."/>
            <person name="Garre V."/>
            <person name="Horwitz B."/>
            <person name="Torres-Martinez S."/>
            <person name="Idnurm A."/>
            <person name="Herrera-Estrella A."/>
            <person name="Gabaldon T."/>
            <person name="Grigoriev I.V."/>
        </authorList>
    </citation>
    <scope>NUCLEOTIDE SEQUENCE [LARGE SCALE GENOMIC DNA]</scope>
    <source>
        <strain evidence="4 5">CBS 277.49</strain>
    </source>
</reference>
<comment type="similarity">
    <text evidence="1">Belongs to the IFRD family.</text>
</comment>
<accession>A0A168MG80</accession>
<proteinExistence type="inferred from homology"/>
<comment type="caution">
    <text evidence="4">The sequence shown here is derived from an EMBL/GenBank/DDBJ whole genome shotgun (WGS) entry which is preliminary data.</text>
</comment>
<evidence type="ECO:0000313" key="5">
    <source>
        <dbReference type="Proteomes" id="UP000077051"/>
    </source>
</evidence>
<protein>
    <recommendedName>
        <fullName evidence="3">Interferon-related developmental regulator N-terminal domain-containing protein</fullName>
    </recommendedName>
</protein>
<evidence type="ECO:0000256" key="2">
    <source>
        <dbReference type="SAM" id="MobiDB-lite"/>
    </source>
</evidence>
<organism evidence="4 5">
    <name type="scientific">Mucor lusitanicus CBS 277.49</name>
    <dbReference type="NCBI Taxonomy" id="747725"/>
    <lineage>
        <taxon>Eukaryota</taxon>
        <taxon>Fungi</taxon>
        <taxon>Fungi incertae sedis</taxon>
        <taxon>Mucoromycota</taxon>
        <taxon>Mucoromycotina</taxon>
        <taxon>Mucoromycetes</taxon>
        <taxon>Mucorales</taxon>
        <taxon>Mucorineae</taxon>
        <taxon>Mucoraceae</taxon>
        <taxon>Mucor</taxon>
    </lineage>
</organism>
<dbReference type="SUPFAM" id="SSF48371">
    <property type="entry name" value="ARM repeat"/>
    <property type="match status" value="1"/>
</dbReference>
<sequence length="423" mass="47767">MYANFQPKKVAKVSSKIEREAPEIVNWVDQLSQTIDELSEGKSNNREESLETLVDILASHHASSQIEDRLEDVLGALKRSLLKNSSTHEACLAAKGIALTFINMEDISESEGDDLYRRILPSLRNRIKDSEQVDIKISCLQTLALITYTAASDIDKQLVRDYLFDLIETDGADFNVESLSPNELDNLFSEALQAYGILFAASFTTGVVDFDVLWEELEKVMPVHEMLLESPDKDIRIAAGENVGLMFETANIFLKSDSDEEGDGEEETVKPEYDNMDGLVHTLKELSIDSSRRRAKSDRTEQKSVFRDVVRSVEENVRPSEELKIGGKVLTFRGWAKILPLNAFRHVLGQGFQHHLKTNDMMKGIFRYSIGRQQEDADDSGDDDAFDKSTLSNVDRKFINDENKKSRTKQLRNARLGKESSGY</sequence>
<dbReference type="InterPro" id="IPR011989">
    <property type="entry name" value="ARM-like"/>
</dbReference>
<evidence type="ECO:0000259" key="3">
    <source>
        <dbReference type="Pfam" id="PF05004"/>
    </source>
</evidence>
<dbReference type="Gene3D" id="1.25.10.10">
    <property type="entry name" value="Leucine-rich Repeat Variant"/>
    <property type="match status" value="1"/>
</dbReference>
<dbReference type="AlphaFoldDB" id="A0A168MG80"/>
<name>A0A168MG80_MUCCL</name>
<dbReference type="EMBL" id="AMYB01000003">
    <property type="protein sequence ID" value="OAD04887.1"/>
    <property type="molecule type" value="Genomic_DNA"/>
</dbReference>
<feature type="region of interest" description="Disordered" evidence="2">
    <location>
        <begin position="397"/>
        <end position="423"/>
    </location>
</feature>
<keyword evidence="5" id="KW-1185">Reference proteome</keyword>
<dbReference type="InterPro" id="IPR016024">
    <property type="entry name" value="ARM-type_fold"/>
</dbReference>
<gene>
    <name evidence="4" type="ORF">MUCCIDRAFT_183593</name>
</gene>
<dbReference type="InterPro" id="IPR007701">
    <property type="entry name" value="Interferon-rel_develop_reg_N"/>
</dbReference>
<dbReference type="PANTHER" id="PTHR12354">
    <property type="entry name" value="INTERFERON-RELATED DEVELOPMENTAL REGULATOR"/>
    <property type="match status" value="1"/>
</dbReference>